<dbReference type="Pfam" id="PF02586">
    <property type="entry name" value="SRAP"/>
    <property type="match status" value="1"/>
</dbReference>
<dbReference type="AlphaFoldDB" id="B7FVQ5"/>
<reference evidence="10" key="2">
    <citation type="submission" date="2008-08" db="EMBL/GenBank/DDBJ databases">
        <authorList>
            <consortium name="Diatom Consortium"/>
            <person name="Grigoriev I."/>
            <person name="Grimwood J."/>
            <person name="Kuo A."/>
            <person name="Otillar R.P."/>
            <person name="Salamov A."/>
            <person name="Detter J.C."/>
            <person name="Lindquist E."/>
            <person name="Shapiro H."/>
            <person name="Lucas S."/>
            <person name="Glavina del Rio T."/>
            <person name="Pitluck S."/>
            <person name="Rokhsar D."/>
            <person name="Bowler C."/>
        </authorList>
    </citation>
    <scope>GENOME REANNOTATION</scope>
    <source>
        <strain evidence="10">CCAP 1055/1</strain>
    </source>
</reference>
<keyword evidence="10" id="KW-1185">Reference proteome</keyword>
<dbReference type="PANTHER" id="PTHR13604">
    <property type="entry name" value="DC12-RELATED"/>
    <property type="match status" value="1"/>
</dbReference>
<keyword evidence="7" id="KW-0456">Lyase</keyword>
<feature type="compositionally biased region" description="Polar residues" evidence="8">
    <location>
        <begin position="27"/>
        <end position="42"/>
    </location>
</feature>
<comment type="similarity">
    <text evidence="1">Belongs to the SOS response-associated peptidase family.</text>
</comment>
<evidence type="ECO:0008006" key="11">
    <source>
        <dbReference type="Google" id="ProtNLM"/>
    </source>
</evidence>
<dbReference type="eggNOG" id="KOG2618">
    <property type="taxonomic scope" value="Eukaryota"/>
</dbReference>
<evidence type="ECO:0000256" key="6">
    <source>
        <dbReference type="ARBA" id="ARBA00023125"/>
    </source>
</evidence>
<dbReference type="GO" id="GO:0003697">
    <property type="term" value="F:single-stranded DNA binding"/>
    <property type="evidence" value="ECO:0007669"/>
    <property type="project" value="InterPro"/>
</dbReference>
<keyword evidence="5" id="KW-0190">Covalent protein-DNA linkage</keyword>
<feature type="region of interest" description="Disordered" evidence="8">
    <location>
        <begin position="27"/>
        <end position="62"/>
    </location>
</feature>
<dbReference type="GeneID" id="7199760"/>
<evidence type="ECO:0000313" key="10">
    <source>
        <dbReference type="Proteomes" id="UP000000759"/>
    </source>
</evidence>
<evidence type="ECO:0000256" key="7">
    <source>
        <dbReference type="ARBA" id="ARBA00023239"/>
    </source>
</evidence>
<reference evidence="9 10" key="1">
    <citation type="journal article" date="2008" name="Nature">
        <title>The Phaeodactylum genome reveals the evolutionary history of diatom genomes.</title>
        <authorList>
            <person name="Bowler C."/>
            <person name="Allen A.E."/>
            <person name="Badger J.H."/>
            <person name="Grimwood J."/>
            <person name="Jabbari K."/>
            <person name="Kuo A."/>
            <person name="Maheswari U."/>
            <person name="Martens C."/>
            <person name="Maumus F."/>
            <person name="Otillar R.P."/>
            <person name="Rayko E."/>
            <person name="Salamov A."/>
            <person name="Vandepoele K."/>
            <person name="Beszteri B."/>
            <person name="Gruber A."/>
            <person name="Heijde M."/>
            <person name="Katinka M."/>
            <person name="Mock T."/>
            <person name="Valentin K."/>
            <person name="Verret F."/>
            <person name="Berges J.A."/>
            <person name="Brownlee C."/>
            <person name="Cadoret J.P."/>
            <person name="Chiovitti A."/>
            <person name="Choi C.J."/>
            <person name="Coesel S."/>
            <person name="De Martino A."/>
            <person name="Detter J.C."/>
            <person name="Durkin C."/>
            <person name="Falciatore A."/>
            <person name="Fournet J."/>
            <person name="Haruta M."/>
            <person name="Huysman M.J."/>
            <person name="Jenkins B.D."/>
            <person name="Jiroutova K."/>
            <person name="Jorgensen R.E."/>
            <person name="Joubert Y."/>
            <person name="Kaplan A."/>
            <person name="Kroger N."/>
            <person name="Kroth P.G."/>
            <person name="La Roche J."/>
            <person name="Lindquist E."/>
            <person name="Lommer M."/>
            <person name="Martin-Jezequel V."/>
            <person name="Lopez P.J."/>
            <person name="Lucas S."/>
            <person name="Mangogna M."/>
            <person name="McGinnis K."/>
            <person name="Medlin L.K."/>
            <person name="Montsant A."/>
            <person name="Oudot-Le Secq M.P."/>
            <person name="Napoli C."/>
            <person name="Obornik M."/>
            <person name="Parker M.S."/>
            <person name="Petit J.L."/>
            <person name="Porcel B.M."/>
            <person name="Poulsen N."/>
            <person name="Robison M."/>
            <person name="Rychlewski L."/>
            <person name="Rynearson T.A."/>
            <person name="Schmutz J."/>
            <person name="Shapiro H."/>
            <person name="Siaut M."/>
            <person name="Stanley M."/>
            <person name="Sussman M.R."/>
            <person name="Taylor A.R."/>
            <person name="Vardi A."/>
            <person name="von Dassow P."/>
            <person name="Vyverman W."/>
            <person name="Willis A."/>
            <person name="Wyrwicz L.S."/>
            <person name="Rokhsar D.S."/>
            <person name="Weissenbach J."/>
            <person name="Armbrust E.V."/>
            <person name="Green B.R."/>
            <person name="Van de Peer Y."/>
            <person name="Grigoriev I.V."/>
        </authorList>
    </citation>
    <scope>NUCLEOTIDE SEQUENCE [LARGE SCALE GENOMIC DNA]</scope>
    <source>
        <strain evidence="9 10">CCAP 1055/1</strain>
    </source>
</reference>
<dbReference type="Gene3D" id="3.90.1680.10">
    <property type="entry name" value="SOS response associated peptidase-like"/>
    <property type="match status" value="1"/>
</dbReference>
<proteinExistence type="inferred from homology"/>
<keyword evidence="3" id="KW-0227">DNA damage</keyword>
<dbReference type="InParanoid" id="B7FVQ5"/>
<keyword evidence="4" id="KW-0378">Hydrolase</keyword>
<evidence type="ECO:0000256" key="5">
    <source>
        <dbReference type="ARBA" id="ARBA00023124"/>
    </source>
</evidence>
<evidence type="ECO:0000256" key="2">
    <source>
        <dbReference type="ARBA" id="ARBA00022670"/>
    </source>
</evidence>
<dbReference type="GO" id="GO:0106300">
    <property type="term" value="P:protein-DNA covalent cross-linking repair"/>
    <property type="evidence" value="ECO:0007669"/>
    <property type="project" value="InterPro"/>
</dbReference>
<organism evidence="9 10">
    <name type="scientific">Phaeodactylum tricornutum (strain CCAP 1055/1)</name>
    <dbReference type="NCBI Taxonomy" id="556484"/>
    <lineage>
        <taxon>Eukaryota</taxon>
        <taxon>Sar</taxon>
        <taxon>Stramenopiles</taxon>
        <taxon>Ochrophyta</taxon>
        <taxon>Bacillariophyta</taxon>
        <taxon>Bacillariophyceae</taxon>
        <taxon>Bacillariophycidae</taxon>
        <taxon>Naviculales</taxon>
        <taxon>Phaeodactylaceae</taxon>
        <taxon>Phaeodactylum</taxon>
    </lineage>
</organism>
<dbReference type="HOGENOM" id="CLU_718597_0_0_1"/>
<keyword evidence="2" id="KW-0645">Protease</keyword>
<evidence type="ECO:0000256" key="4">
    <source>
        <dbReference type="ARBA" id="ARBA00022801"/>
    </source>
</evidence>
<dbReference type="Proteomes" id="UP000000759">
    <property type="component" value="Chromosome 5"/>
</dbReference>
<dbReference type="GO" id="GO:0006508">
    <property type="term" value="P:proteolysis"/>
    <property type="evidence" value="ECO:0007669"/>
    <property type="project" value="UniProtKB-KW"/>
</dbReference>
<sequence length="385" mass="42909">MCGRTAQTGDAVRAAAKSLGIALETTSKSNAGSTTNFSGPEKQQQHMESTDAQRSSSSSKPLSVVKESMFSSLHDNESSELRNNFNLSPGMDAVVFWKDKFDTVRATRKTWGLITRGGSEEKPIEDGMGKHFSNLMFNARSDTLYTKPTFGRLATSGKTCLIAVDGFFEWKTVVGKKQPYFVYRKQHENQKAEENRQRGLPTDCKASSRPYLLLAGLWTSVPTGLADGDTLDTFTIVTTEACPPLQWLHTRMPVCVWEDALAWEWLRHPTQRCHRKLEDASRNTKDNLLAWHAVTSEMSKPKFRSSEAIKALPQPKSIQSFFAVMENDKKLDSSPSRSPSRKKPPTSLSKRNAKSHQNSQTPTKKTKIKTSGIASFFKPKPSPPS</sequence>
<dbReference type="InterPro" id="IPR003738">
    <property type="entry name" value="SRAP"/>
</dbReference>
<name>B7FVQ5_PHATC</name>
<evidence type="ECO:0000256" key="1">
    <source>
        <dbReference type="ARBA" id="ARBA00008136"/>
    </source>
</evidence>
<dbReference type="GO" id="GO:0016829">
    <property type="term" value="F:lyase activity"/>
    <property type="evidence" value="ECO:0007669"/>
    <property type="project" value="UniProtKB-KW"/>
</dbReference>
<evidence type="ECO:0000256" key="3">
    <source>
        <dbReference type="ARBA" id="ARBA00022763"/>
    </source>
</evidence>
<keyword evidence="6" id="KW-0238">DNA-binding</keyword>
<dbReference type="RefSeq" id="XP_002178972.1">
    <property type="nucleotide sequence ID" value="XM_002178936.1"/>
</dbReference>
<dbReference type="InterPro" id="IPR036590">
    <property type="entry name" value="SRAP-like"/>
</dbReference>
<evidence type="ECO:0000256" key="8">
    <source>
        <dbReference type="SAM" id="MobiDB-lite"/>
    </source>
</evidence>
<dbReference type="PaxDb" id="2850-Phatr44809"/>
<dbReference type="OrthoDB" id="2111841at2759"/>
<dbReference type="EMBL" id="CM000608">
    <property type="protein sequence ID" value="EEC49670.1"/>
    <property type="molecule type" value="Genomic_DNA"/>
</dbReference>
<accession>B7FVQ5</accession>
<dbReference type="SUPFAM" id="SSF143081">
    <property type="entry name" value="BB1717-like"/>
    <property type="match status" value="1"/>
</dbReference>
<dbReference type="KEGG" id="pti:PHATRDRAFT_44809"/>
<evidence type="ECO:0000313" key="9">
    <source>
        <dbReference type="EMBL" id="EEC49670.1"/>
    </source>
</evidence>
<dbReference type="PANTHER" id="PTHR13604:SF0">
    <property type="entry name" value="ABASIC SITE PROCESSING PROTEIN HMCES"/>
    <property type="match status" value="1"/>
</dbReference>
<gene>
    <name evidence="9" type="ORF">PHATRDRAFT_44809</name>
</gene>
<feature type="region of interest" description="Disordered" evidence="8">
    <location>
        <begin position="329"/>
        <end position="385"/>
    </location>
</feature>
<dbReference type="GO" id="GO:0008233">
    <property type="term" value="F:peptidase activity"/>
    <property type="evidence" value="ECO:0007669"/>
    <property type="project" value="UniProtKB-KW"/>
</dbReference>
<protein>
    <recommendedName>
        <fullName evidence="11">Embryonic stem cell-specific 5-hydroxymethylcytosine-binding protein</fullName>
    </recommendedName>
</protein>